<comment type="caution">
    <text evidence="1">The sequence shown here is derived from an EMBL/GenBank/DDBJ whole genome shotgun (WGS) entry which is preliminary data.</text>
</comment>
<dbReference type="AlphaFoldDB" id="A0A699YPS2"/>
<gene>
    <name evidence="1" type="ORF">HaLaN_06726</name>
</gene>
<evidence type="ECO:0000313" key="2">
    <source>
        <dbReference type="Proteomes" id="UP000485058"/>
    </source>
</evidence>
<organism evidence="1 2">
    <name type="scientific">Haematococcus lacustris</name>
    <name type="common">Green alga</name>
    <name type="synonym">Haematococcus pluvialis</name>
    <dbReference type="NCBI Taxonomy" id="44745"/>
    <lineage>
        <taxon>Eukaryota</taxon>
        <taxon>Viridiplantae</taxon>
        <taxon>Chlorophyta</taxon>
        <taxon>core chlorophytes</taxon>
        <taxon>Chlorophyceae</taxon>
        <taxon>CS clade</taxon>
        <taxon>Chlamydomonadales</taxon>
        <taxon>Haematococcaceae</taxon>
        <taxon>Haematococcus</taxon>
    </lineage>
</organism>
<evidence type="ECO:0000313" key="1">
    <source>
        <dbReference type="EMBL" id="GFH11255.1"/>
    </source>
</evidence>
<dbReference type="Proteomes" id="UP000485058">
    <property type="component" value="Unassembled WGS sequence"/>
</dbReference>
<protein>
    <submittedName>
        <fullName evidence="1">Uncharacterized protein</fullName>
    </submittedName>
</protein>
<accession>A0A699YPS2</accession>
<dbReference type="EMBL" id="BLLF01000387">
    <property type="protein sequence ID" value="GFH11255.1"/>
    <property type="molecule type" value="Genomic_DNA"/>
</dbReference>
<proteinExistence type="predicted"/>
<sequence>MHACRMLLCRLTWRHRPFASGDGGGPPHCCGATCATSTLATISYQPTTASSQGARTIVPRCPCQHQDQHHLQLTYHECAPSRFAAEELKLHHDKPLQLKQPEQHLTQEFLAAFPQAQLEAVDLRSFKPSIARQFAARQLQLMRGKGVMKHTAFNTCKAEMLEELQGLNSESGGSSLTACWSQGYGLSRRLAHRLCMT</sequence>
<name>A0A699YPS2_HAELA</name>
<keyword evidence="2" id="KW-1185">Reference proteome</keyword>
<reference evidence="1 2" key="1">
    <citation type="submission" date="2020-02" db="EMBL/GenBank/DDBJ databases">
        <title>Draft genome sequence of Haematococcus lacustris strain NIES-144.</title>
        <authorList>
            <person name="Morimoto D."/>
            <person name="Nakagawa S."/>
            <person name="Yoshida T."/>
            <person name="Sawayama S."/>
        </authorList>
    </citation>
    <scope>NUCLEOTIDE SEQUENCE [LARGE SCALE GENOMIC DNA]</scope>
    <source>
        <strain evidence="1 2">NIES-144</strain>
    </source>
</reference>